<dbReference type="InterPro" id="IPR007110">
    <property type="entry name" value="Ig-like_dom"/>
</dbReference>
<feature type="domain" description="Ig-like" evidence="18">
    <location>
        <begin position="1804"/>
        <end position="1895"/>
    </location>
</feature>
<dbReference type="GO" id="GO:0007155">
    <property type="term" value="P:cell adhesion"/>
    <property type="evidence" value="ECO:0007669"/>
    <property type="project" value="UniProtKB-KW"/>
</dbReference>
<dbReference type="SUPFAM" id="SSF49265">
    <property type="entry name" value="Fibronectin type III"/>
    <property type="match status" value="2"/>
</dbReference>
<dbReference type="InterPro" id="IPR008271">
    <property type="entry name" value="Ser/Thr_kinase_AS"/>
</dbReference>
<dbReference type="SMART" id="SM00060">
    <property type="entry name" value="FN3"/>
    <property type="match status" value="2"/>
</dbReference>
<dbReference type="SMART" id="SM00409">
    <property type="entry name" value="IG"/>
    <property type="match status" value="20"/>
</dbReference>
<dbReference type="GO" id="GO:0060298">
    <property type="term" value="P:positive regulation of sarcomere organization"/>
    <property type="evidence" value="ECO:0007669"/>
    <property type="project" value="UniProtKB-ARBA"/>
</dbReference>
<feature type="domain" description="Ig-like" evidence="18">
    <location>
        <begin position="1072"/>
        <end position="1154"/>
    </location>
</feature>
<reference evidence="21" key="1">
    <citation type="submission" date="2016-04" db="UniProtKB">
        <authorList>
            <consortium name="WormBaseParasite"/>
        </authorList>
    </citation>
    <scope>IDENTIFICATION</scope>
</reference>
<feature type="domain" description="Ig-like" evidence="18">
    <location>
        <begin position="2361"/>
        <end position="2453"/>
    </location>
</feature>
<feature type="domain" description="Ig-like" evidence="18">
    <location>
        <begin position="2016"/>
        <end position="2105"/>
    </location>
</feature>
<evidence type="ECO:0000313" key="20">
    <source>
        <dbReference type="Proteomes" id="UP000046393"/>
    </source>
</evidence>
<keyword evidence="4" id="KW-0963">Cytoplasm</keyword>
<dbReference type="InterPro" id="IPR003599">
    <property type="entry name" value="Ig_sub"/>
</dbReference>
<feature type="domain" description="Fibronectin type-III" evidence="19">
    <location>
        <begin position="88"/>
        <end position="181"/>
    </location>
</feature>
<dbReference type="CDD" id="cd00063">
    <property type="entry name" value="FN3"/>
    <property type="match status" value="2"/>
</dbReference>
<dbReference type="Pfam" id="PF07679">
    <property type="entry name" value="I-set"/>
    <property type="match status" value="20"/>
</dbReference>
<evidence type="ECO:0000256" key="15">
    <source>
        <dbReference type="PROSITE-ProRule" id="PRU10141"/>
    </source>
</evidence>
<feature type="binding site" evidence="15">
    <location>
        <position position="262"/>
    </location>
    <ligand>
        <name>ATP</name>
        <dbReference type="ChEBI" id="CHEBI:30616"/>
    </ligand>
</feature>
<dbReference type="InterPro" id="IPR017441">
    <property type="entry name" value="Protein_kinase_ATP_BS"/>
</dbReference>
<dbReference type="PROSITE" id="PS50835">
    <property type="entry name" value="IG_LIKE"/>
    <property type="match status" value="19"/>
</dbReference>
<dbReference type="Gene3D" id="2.60.40.10">
    <property type="entry name" value="Immunoglobulins"/>
    <property type="match status" value="22"/>
</dbReference>
<keyword evidence="12" id="KW-1015">Disulfide bond</keyword>
<dbReference type="FunFam" id="2.60.40.10:FF:000107">
    <property type="entry name" value="Myosin, light chain kinase a"/>
    <property type="match status" value="6"/>
</dbReference>
<keyword evidence="10 15" id="KW-0067">ATP-binding</keyword>
<feature type="domain" description="Ig-like" evidence="18">
    <location>
        <begin position="2253"/>
        <end position="2342"/>
    </location>
</feature>
<evidence type="ECO:0000256" key="16">
    <source>
        <dbReference type="SAM" id="MobiDB-lite"/>
    </source>
</evidence>
<evidence type="ECO:0000256" key="13">
    <source>
        <dbReference type="ARBA" id="ARBA00023179"/>
    </source>
</evidence>
<feature type="region of interest" description="Disordered" evidence="16">
    <location>
        <begin position="2211"/>
        <end position="2235"/>
    </location>
</feature>
<evidence type="ECO:0000256" key="1">
    <source>
        <dbReference type="ARBA" id="ARBA00004657"/>
    </source>
</evidence>
<feature type="domain" description="Ig-like" evidence="18">
    <location>
        <begin position="1909"/>
        <end position="1999"/>
    </location>
</feature>
<keyword evidence="3" id="KW-0787">Thick filament</keyword>
<keyword evidence="14" id="KW-0393">Immunoglobulin domain</keyword>
<evidence type="ECO:0000256" key="2">
    <source>
        <dbReference type="ARBA" id="ARBA00006692"/>
    </source>
</evidence>
<dbReference type="PANTHER" id="PTHR47633">
    <property type="entry name" value="IMMUNOGLOBULIN"/>
    <property type="match status" value="1"/>
</dbReference>
<dbReference type="PROSITE" id="PS50853">
    <property type="entry name" value="FN3"/>
    <property type="match status" value="2"/>
</dbReference>
<dbReference type="Pfam" id="PF00069">
    <property type="entry name" value="Pkinase"/>
    <property type="match status" value="1"/>
</dbReference>
<evidence type="ECO:0000256" key="9">
    <source>
        <dbReference type="ARBA" id="ARBA00022777"/>
    </source>
</evidence>
<dbReference type="FunFam" id="2.60.40.10:FF:001948">
    <property type="entry name" value="Titin homolog"/>
    <property type="match status" value="1"/>
</dbReference>
<feature type="domain" description="Ig-like" evidence="18">
    <location>
        <begin position="1"/>
        <end position="83"/>
    </location>
</feature>
<feature type="domain" description="Ig-like" evidence="18">
    <location>
        <begin position="567"/>
        <end position="658"/>
    </location>
</feature>
<evidence type="ECO:0000256" key="14">
    <source>
        <dbReference type="ARBA" id="ARBA00023319"/>
    </source>
</evidence>
<keyword evidence="11" id="KW-0130">Cell adhesion</keyword>
<dbReference type="SMART" id="SM00408">
    <property type="entry name" value="IGc2"/>
    <property type="match status" value="20"/>
</dbReference>
<feature type="domain" description="Protein kinase" evidence="17">
    <location>
        <begin position="233"/>
        <end position="488"/>
    </location>
</feature>
<evidence type="ECO:0000256" key="5">
    <source>
        <dbReference type="ARBA" id="ARBA00022527"/>
    </source>
</evidence>
<sequence>MKYSACPLLYSNLTVWKPEPKVQWYDVSGNEITKSTEHYKISTTGKQTTLEICNIQVDDKGTYTLKVSNEIGEDKCEIPIQVADRPVPPGRPIVQDQNADSVKLLWATSMQDGGSPIRHYTVEMKKESDEKWSRAEIIKQPFTTLFNLVSGESYRFRVCADNIFGSSDPSEESESVYICDMTRAVVEPAEDETVEDNLGSTAIDYDSLTNNSEPVVYRTINVNRLRNDFKSKYIVKEELGRGAYGTVYRVIERATGKSWAAKVVQVRPGVKKEAVFHEIHMMNQLHHPKLLNLHEAFDLDTEMVLIEELVSGGELYEKIIEDDTLMAEEEVRDYVHQILLGVQYMHENNIVHLDLKPENILLKSNNSTDIKIIDFGLARKLDPNKNVKLLFGTPEFCAPEVVNFQPVGLSTDMWTVGVITYVLLSGLSPFLGENDEETLANVSAGDWDFDDPSWDDVSPLAKDFICRLMIKDKRRRMTVAEALQHPWIKGPLLSAFNDLSEYVKQTQTPTERDQIPLRQKRNFLARKRWSDDILPMGRLVKRGAIFRRLSMDGVFEREITFETEYAPKVCKQLEDIIAKVGDLIATLSCDVDGIPAPRITWFKDGKEILINNTTKYASQYSNGVAELHIKSINKDDSGVYKMEATNEIGSINSVATLSVEKTSKKKSVRESESRKLEGNRPAFLHNLSDKSVKLNEPLILTVTCSTLPEPDVQWFRNGEPIDLNSRKYILKHDKGRYELEILSCGAEDDAEWKVHGNNGFGECESSCKLTVEIPNDLKAPEFVTPLKDIICNEMEMLRLETCVLANPLPEITWYRNNDELYHGNHHSLIFDDQKKNYSLIVSDAYAEDSGNYRCVAKNSVGVAECSCFVTIKEAEIQPVKLIDDGKSPKFKMHLPNRAVPEGFELTLVCAVTGSPNPEIKWLKDDKEIDSTSNDMKYENGVCTFTIFSTTLKDAGVYSCVATNSYGTASSSCTVEIQAYDSMDLKPKFKQQLMDVSAIEGSEIVLECVVVGKPTPTVTWYKDGLKLFLENRMLQYTDRKGVSRLNIMNVLKDDSGEYSCEAVNKLGKDFTHCVVKIVGNRELLEVEVTANPKPYIEWYHNGKLIAESRTLRTYFDGRIAFLKVYEADEKHQGQYLCRATNKLGSAETRCTVVVSPRPGLDDQIPNMPKFLQKLQDISVKKEDDTVTLTCQVHGTPRPEVQWLFNGRAIHNNSNIRIRAFDDNVCTLQIARTSRDSCGTYTAVAHNIYGDAHSSANVVFLEQSTTVIENTVPKFIVEPPSKIVVEAGNILCITCDIDGIPEPEVTWFKDGHPIKNGHATIKKDSLTHQLLIGGVDNTDEGEYVVKAENVLGSEQRRITVEIINSSVHGEKAEISTGQNQMPEAPTGPLVAEEIETNNLVLHWGAPLENNIEKVNEYVVERRSPDEQHWIKIGTTAQATFRADKLASDAEYFFRVSAHSKIGWSKYLTTSSAIKTLPSGMKPVLSNIFPETLSINEMENFTIEASYSGKPQPVIKWYRNGMEIKANKSNVTIKTGENKSVLTVKKPKLGIDDGVYSCHAENDAGHAFKETTVIINSNEVLVDRGKNRQVPNEAPTIVKQLANVTVAGEQQFVLLCKVSGSIPYQVSWYKNDSTVSSCGRFQLDSSESGTYKLICHSAQVDDMGIYRCVLNNAVGIAQSSCKVNVTDKQGQKPPTFEKTLSDCTVIAGSEIKLKCRVIGNPDPQVVWMKDGEQLSTSRRITLRFIEDGYCLLLISNVNSSDTGIYLCSAKNVVGVDSTQAMLTVADETGPDRHLVTADSKEKRYLKPEFVRVPSSIIESSEGSTVKLIARAVGQPMPLITWKKDGKEITRGNPLYETRVTPIGESVLIISCVTVKTAGIFACCASNSEGTVESESNFIVHSRTHKRPHEEPPRFSIELVDTGVAIGHSAKLKCAVQGIPEPQVQWYFVDDSRKSTLIRSTLNSLWTEYRKGEICELRADAVVSIQQGTYQCVAVNEYGKALSQCYVLVGNPSDEPAGPPRFLRCLRDIWSPVGSEVVFEVEVEGHPLPELSWYHNDKKVVEDRTMKISYTSRSRCELRISPLSLKHLGSYSVVASNVHGVLVTSAALNASPDNKIAEPPKFLQSLQQQGIRISKSEEYRKFSEVTEAVVPDIVKLEKEKRLLKKEMKKGDAPRFIRGLEDQEFREGDVAALAGKLSRKHRSRVMYGQAILKDKNNKNLREKEGATHDSDATSTSESSTIEDVRMAIAERNKKICRPKFMVKPKQNKTIEENKSLRLKAAISGNPAAKVRWDKSGIVLETGNKYSIYHDGDFYYLEVHHMSKFDEGFYNCTASNSEGIATSTSEIIVVAPKDPLQRRSRKEPKAPSFLEVLPGKVKLTSNELFSVECSISAYPAPSISWCRNGNSFIPKGDRCMMLYDGETATLKIAGVTSADVGTYTCVAENHLGQAKTSMQLDVEQSTSESEHGIVPMFSTERFSEPIIACDGEKVVLSAELVEGSEPLSVIWMHDKVEISDSSGFTYSKKKNYYCMTIADAFPEDSGEYICEARNKFGAAQCFMNLHVSERSNKHEYEEPPEVIGAEKIVKVDPGNTICLNALVRGHPEPVIVWQRRGKMLIAGDRYEMKHQGEKFTLLINDATREDTGPYCLEAMNSAGTATVEIVVEVNEITETNAVVPKFVCVPISIQCAYGQKAELKCEFKGKPQPVVSWFLNDNKIVSGRQGYRIKTSTSASQLTVLRLKESHLGEYLCVIRNSYGEDLAKARIMLEGTSAALPPRR</sequence>
<dbReference type="FunFam" id="1.10.510.10:FF:000135">
    <property type="entry name" value="Putative myosin light chain kinase 3"/>
    <property type="match status" value="1"/>
</dbReference>
<dbReference type="FunFam" id="2.60.40.10:FF:001847">
    <property type="entry name" value="Titin homolog"/>
    <property type="match status" value="1"/>
</dbReference>
<dbReference type="Gene3D" id="1.10.510.10">
    <property type="entry name" value="Transferase(Phosphotransferase) domain 1"/>
    <property type="match status" value="1"/>
</dbReference>
<keyword evidence="5" id="KW-0723">Serine/threonine-protein kinase</keyword>
<feature type="domain" description="Ig-like" evidence="18">
    <location>
        <begin position="888"/>
        <end position="975"/>
    </location>
</feature>
<evidence type="ECO:0000256" key="11">
    <source>
        <dbReference type="ARBA" id="ARBA00022889"/>
    </source>
</evidence>
<keyword evidence="7" id="KW-0677">Repeat</keyword>
<dbReference type="InterPro" id="IPR013098">
    <property type="entry name" value="Ig_I-set"/>
</dbReference>
<protein>
    <submittedName>
        <fullName evidence="21">Myosin light chain kinase, smooth muscle</fullName>
    </submittedName>
</protein>
<feature type="domain" description="Ig-like" evidence="18">
    <location>
        <begin position="1480"/>
        <end position="1571"/>
    </location>
</feature>
<dbReference type="FunFam" id="2.60.40.10:FF:000080">
    <property type="entry name" value="Myosin light chain kinase, smooth muscle"/>
    <property type="match status" value="2"/>
</dbReference>
<keyword evidence="20" id="KW-1185">Reference proteome</keyword>
<dbReference type="SMART" id="SM00220">
    <property type="entry name" value="S_TKc"/>
    <property type="match status" value="1"/>
</dbReference>
<dbReference type="STRING" id="451379.A0A0N5ALN6"/>
<dbReference type="GO" id="GO:0004674">
    <property type="term" value="F:protein serine/threonine kinase activity"/>
    <property type="evidence" value="ECO:0007669"/>
    <property type="project" value="UniProtKB-KW"/>
</dbReference>
<feature type="domain" description="Ig-like" evidence="18">
    <location>
        <begin position="1691"/>
        <end position="1780"/>
    </location>
</feature>
<feature type="domain" description="Ig-like" evidence="18">
    <location>
        <begin position="780"/>
        <end position="870"/>
    </location>
</feature>
<dbReference type="Gene3D" id="3.30.200.20">
    <property type="entry name" value="Phosphorylase Kinase, domain 1"/>
    <property type="match status" value="1"/>
</dbReference>
<evidence type="ECO:0000256" key="10">
    <source>
        <dbReference type="ARBA" id="ARBA00022840"/>
    </source>
</evidence>
<organism evidence="20 21">
    <name type="scientific">Syphacia muris</name>
    <dbReference type="NCBI Taxonomy" id="451379"/>
    <lineage>
        <taxon>Eukaryota</taxon>
        <taxon>Metazoa</taxon>
        <taxon>Ecdysozoa</taxon>
        <taxon>Nematoda</taxon>
        <taxon>Chromadorea</taxon>
        <taxon>Rhabditida</taxon>
        <taxon>Spirurina</taxon>
        <taxon>Oxyuridomorpha</taxon>
        <taxon>Oxyuroidea</taxon>
        <taxon>Oxyuridae</taxon>
        <taxon>Syphacia</taxon>
    </lineage>
</organism>
<dbReference type="WBParaSite" id="SMUV_0000546101-mRNA-1">
    <property type="protein sequence ID" value="SMUV_0000546101-mRNA-1"/>
    <property type="gene ID" value="SMUV_0000546101"/>
</dbReference>
<dbReference type="InterPro" id="IPR036116">
    <property type="entry name" value="FN3_sf"/>
</dbReference>
<dbReference type="Proteomes" id="UP000046393">
    <property type="component" value="Unplaced"/>
</dbReference>
<dbReference type="GO" id="GO:0031672">
    <property type="term" value="C:A band"/>
    <property type="evidence" value="ECO:0007669"/>
    <property type="project" value="UniProtKB-ARBA"/>
</dbReference>
<evidence type="ECO:0000256" key="3">
    <source>
        <dbReference type="ARBA" id="ARBA00022433"/>
    </source>
</evidence>
<dbReference type="PROSITE" id="PS00107">
    <property type="entry name" value="PROTEIN_KINASE_ATP"/>
    <property type="match status" value="1"/>
</dbReference>
<comment type="similarity">
    <text evidence="2">Belongs to the protein kinase superfamily. CAMK Ser/Thr protein kinase family.</text>
</comment>
<evidence type="ECO:0000256" key="12">
    <source>
        <dbReference type="ARBA" id="ARBA00023157"/>
    </source>
</evidence>
<feature type="domain" description="Ig-like" evidence="18">
    <location>
        <begin position="2670"/>
        <end position="2759"/>
    </location>
</feature>
<feature type="domain" description="Ig-like" evidence="18">
    <location>
        <begin position="2570"/>
        <end position="2658"/>
    </location>
</feature>
<feature type="domain" description="Fibronectin type-III" evidence="19">
    <location>
        <begin position="1383"/>
        <end position="1476"/>
    </location>
</feature>
<feature type="compositionally biased region" description="Basic and acidic residues" evidence="16">
    <location>
        <begin position="2211"/>
        <end position="2226"/>
    </location>
</feature>
<keyword evidence="9" id="KW-0418">Kinase</keyword>
<dbReference type="GO" id="GO:0045989">
    <property type="term" value="P:positive regulation of striated muscle contraction"/>
    <property type="evidence" value="ECO:0007669"/>
    <property type="project" value="UniProtKB-ARBA"/>
</dbReference>
<evidence type="ECO:0000259" key="18">
    <source>
        <dbReference type="PROSITE" id="PS50835"/>
    </source>
</evidence>
<dbReference type="InterPro" id="IPR003598">
    <property type="entry name" value="Ig_sub2"/>
</dbReference>
<accession>A0A0N5ALN6</accession>
<feature type="domain" description="Ig-like" evidence="18">
    <location>
        <begin position="2465"/>
        <end position="2558"/>
    </location>
</feature>
<dbReference type="InterPro" id="IPR000719">
    <property type="entry name" value="Prot_kinase_dom"/>
</dbReference>
<evidence type="ECO:0000259" key="19">
    <source>
        <dbReference type="PROSITE" id="PS50853"/>
    </source>
</evidence>
<dbReference type="PROSITE" id="PS50011">
    <property type="entry name" value="PROTEIN_KINASE_DOM"/>
    <property type="match status" value="1"/>
</dbReference>
<dbReference type="PROSITE" id="PS00108">
    <property type="entry name" value="PROTEIN_KINASE_ST"/>
    <property type="match status" value="1"/>
</dbReference>
<comment type="subcellular location">
    <subcellularLocation>
        <location evidence="1">Cytoplasm</location>
        <location evidence="1">Myofibril</location>
    </subcellularLocation>
</comment>
<keyword evidence="6" id="KW-0808">Transferase</keyword>
<dbReference type="FunFam" id="2.60.40.10:FF:000032">
    <property type="entry name" value="palladin isoform X1"/>
    <property type="match status" value="4"/>
</dbReference>
<evidence type="ECO:0000256" key="4">
    <source>
        <dbReference type="ARBA" id="ARBA00022490"/>
    </source>
</evidence>
<proteinExistence type="inferred from homology"/>
<dbReference type="InterPro" id="IPR013783">
    <property type="entry name" value="Ig-like_fold"/>
</dbReference>
<dbReference type="InterPro" id="IPR011009">
    <property type="entry name" value="Kinase-like_dom_sf"/>
</dbReference>
<keyword evidence="13" id="KW-0514">Muscle protein</keyword>
<dbReference type="CDD" id="cd00096">
    <property type="entry name" value="Ig"/>
    <property type="match status" value="3"/>
</dbReference>
<evidence type="ECO:0000256" key="6">
    <source>
        <dbReference type="ARBA" id="ARBA00022679"/>
    </source>
</evidence>
<evidence type="ECO:0000256" key="8">
    <source>
        <dbReference type="ARBA" id="ARBA00022741"/>
    </source>
</evidence>
<dbReference type="FunFam" id="2.60.40.10:FF:000031">
    <property type="entry name" value="Myosin-binding protein C, slow type"/>
    <property type="match status" value="1"/>
</dbReference>
<dbReference type="GO" id="GO:0019899">
    <property type="term" value="F:enzyme binding"/>
    <property type="evidence" value="ECO:0007669"/>
    <property type="project" value="UniProtKB-ARBA"/>
</dbReference>
<feature type="domain" description="Ig-like" evidence="18">
    <location>
        <begin position="1167"/>
        <end position="1257"/>
    </location>
</feature>
<keyword evidence="8 15" id="KW-0547">Nucleotide-binding</keyword>
<feature type="domain" description="Ig-like" evidence="18">
    <location>
        <begin position="1592"/>
        <end position="1683"/>
    </location>
</feature>
<dbReference type="FunFam" id="2.60.40.10:FF:000557">
    <property type="entry name" value="Myosin binding protein Ha"/>
    <property type="match status" value="1"/>
</dbReference>
<dbReference type="Pfam" id="PF00041">
    <property type="entry name" value="fn3"/>
    <property type="match status" value="2"/>
</dbReference>
<feature type="domain" description="Ig-like" evidence="18">
    <location>
        <begin position="1271"/>
        <end position="1357"/>
    </location>
</feature>
<dbReference type="GO" id="GO:0005524">
    <property type="term" value="F:ATP binding"/>
    <property type="evidence" value="ECO:0007669"/>
    <property type="project" value="UniProtKB-UniRule"/>
</dbReference>
<evidence type="ECO:0000256" key="7">
    <source>
        <dbReference type="ARBA" id="ARBA00022737"/>
    </source>
</evidence>
<dbReference type="InterPro" id="IPR003961">
    <property type="entry name" value="FN3_dom"/>
</dbReference>
<dbReference type="PANTHER" id="PTHR47633:SF7">
    <property type="entry name" value="TITIN HOMOLOG"/>
    <property type="match status" value="1"/>
</dbReference>
<dbReference type="FunFam" id="2.60.40.10:FF:000425">
    <property type="entry name" value="Myosin light chain kinase"/>
    <property type="match status" value="1"/>
</dbReference>
<feature type="domain" description="Ig-like" evidence="18">
    <location>
        <begin position="986"/>
        <end position="1070"/>
    </location>
</feature>
<dbReference type="GO" id="GO:0032982">
    <property type="term" value="C:myosin filament"/>
    <property type="evidence" value="ECO:0007669"/>
    <property type="project" value="UniProtKB-KW"/>
</dbReference>
<evidence type="ECO:0000259" key="17">
    <source>
        <dbReference type="PROSITE" id="PS50011"/>
    </source>
</evidence>
<dbReference type="GO" id="GO:0040017">
    <property type="term" value="P:positive regulation of locomotion"/>
    <property type="evidence" value="ECO:0007669"/>
    <property type="project" value="UniProtKB-ARBA"/>
</dbReference>
<evidence type="ECO:0000313" key="21">
    <source>
        <dbReference type="WBParaSite" id="SMUV_0000546101-mRNA-1"/>
    </source>
</evidence>
<dbReference type="SUPFAM" id="SSF48726">
    <property type="entry name" value="Immunoglobulin"/>
    <property type="match status" value="20"/>
</dbReference>
<name>A0A0N5ALN6_9BILA</name>
<dbReference type="SUPFAM" id="SSF56112">
    <property type="entry name" value="Protein kinase-like (PK-like)"/>
    <property type="match status" value="1"/>
</dbReference>
<dbReference type="InterPro" id="IPR036179">
    <property type="entry name" value="Ig-like_dom_sf"/>
</dbReference>